<dbReference type="STRING" id="1245748.A0A3R7F5L0"/>
<proteinExistence type="predicted"/>
<protein>
    <recommendedName>
        <fullName evidence="2">F-box domain-containing protein</fullName>
    </recommendedName>
</protein>
<feature type="compositionally biased region" description="Acidic residues" evidence="1">
    <location>
        <begin position="794"/>
        <end position="820"/>
    </location>
</feature>
<sequence length="820" mass="92951">MGDRGYDVYCAICGVGFRGFEIGPSLPAALEQRDRWVRGEKDVEVSEENRPEGYDPRLVKEDDFDWLQEVHCLGFNKHATGPRKTFVIGPGRYTADGDLEIHCRHGGSRPRQSRRFASYGDPTSDGMIPFHKECFKILSRRLTGKPKPSKINTSLLYSVMIGMSSKGQESLNLPYGEHAINCQDCLTEQQYLTRDPVLGGELILDEMATFWADRHFESPSPCFKRPGLPERVQADPLGKLPSEILCEICEYLSYEDLKSLSVASVHVTIHTSHTSFWKKFIWRTMPWFWEYCDKYERGELPGKLPYKLICLWLGSTSAPYGVKNSFGMLLANRKRIWNACEKIVSAYHETTRRLSRPERQDRRIAFDSVRSEEPRLTTVGHTRSPGQVRTVSKIWVHEWEEVYERPGSFEITLNSCKDVVGLTVRFGEKRRTFGQSLKNKAEGEEWSTEAALIQGNDWINGMILHIPTQHRLTDPTAATAIKGVTVLLKSGGRLELGDVTDVLGGHSVRRLSVSDKCVLLGLRGEIAEDHTIIRLGLVECLDPTQDETYPEEERMANAPLNVQILGRSVDDIPFVHRLLWSTEGFAIYHHDHDDDSPIWDHPDVHVLPLLEPQSDQDDLAPCQIIHWASYPRNIRRLESISAWVYTEDSVLPDTDAKRPVTNVLGMTAKFTKRGWEPGSHVGLNRRVATEKGYSFYNKLQRFEIDGSGGEYITEVGVAADQSWSAIKLRTNRDREVVFGQQDASFDKMATATEGHAIVGLAAQFINRPRPEFEKWMHLSSLAILTKEINLEGVPADEDVSSDEDMPSDEDIQSDEDMQLD</sequence>
<dbReference type="InterPro" id="IPR036047">
    <property type="entry name" value="F-box-like_dom_sf"/>
</dbReference>
<feature type="domain" description="F-box" evidence="2">
    <location>
        <begin position="234"/>
        <end position="280"/>
    </location>
</feature>
<organism evidence="3 4">
    <name type="scientific">Aspergillus turcosus</name>
    <dbReference type="NCBI Taxonomy" id="1245748"/>
    <lineage>
        <taxon>Eukaryota</taxon>
        <taxon>Fungi</taxon>
        <taxon>Dikarya</taxon>
        <taxon>Ascomycota</taxon>
        <taxon>Pezizomycotina</taxon>
        <taxon>Eurotiomycetes</taxon>
        <taxon>Eurotiomycetidae</taxon>
        <taxon>Eurotiales</taxon>
        <taxon>Aspergillaceae</taxon>
        <taxon>Aspergillus</taxon>
        <taxon>Aspergillus subgen. Fumigati</taxon>
    </lineage>
</organism>
<dbReference type="SUPFAM" id="SSF81383">
    <property type="entry name" value="F-box domain"/>
    <property type="match status" value="1"/>
</dbReference>
<dbReference type="EMBL" id="NIDN02000116">
    <property type="protein sequence ID" value="RLL96312.1"/>
    <property type="molecule type" value="Genomic_DNA"/>
</dbReference>
<dbReference type="OrthoDB" id="9984533at2759"/>
<feature type="region of interest" description="Disordered" evidence="1">
    <location>
        <begin position="793"/>
        <end position="820"/>
    </location>
</feature>
<dbReference type="InterPro" id="IPR001810">
    <property type="entry name" value="F-box_dom"/>
</dbReference>
<evidence type="ECO:0000313" key="3">
    <source>
        <dbReference type="EMBL" id="RLL96312.1"/>
    </source>
</evidence>
<dbReference type="AlphaFoldDB" id="A0A3R7F5L0"/>
<evidence type="ECO:0000313" key="4">
    <source>
        <dbReference type="Proteomes" id="UP000215289"/>
    </source>
</evidence>
<comment type="caution">
    <text evidence="3">The sequence shown here is derived from an EMBL/GenBank/DDBJ whole genome shotgun (WGS) entry which is preliminary data.</text>
</comment>
<dbReference type="PROSITE" id="PS50181">
    <property type="entry name" value="FBOX"/>
    <property type="match status" value="1"/>
</dbReference>
<keyword evidence="4" id="KW-1185">Reference proteome</keyword>
<name>A0A3R7F5L0_9EURO</name>
<evidence type="ECO:0000256" key="1">
    <source>
        <dbReference type="SAM" id="MobiDB-lite"/>
    </source>
</evidence>
<evidence type="ECO:0000259" key="2">
    <source>
        <dbReference type="PROSITE" id="PS50181"/>
    </source>
</evidence>
<dbReference type="Gene3D" id="1.20.1280.50">
    <property type="match status" value="1"/>
</dbReference>
<dbReference type="Proteomes" id="UP000215289">
    <property type="component" value="Unassembled WGS sequence"/>
</dbReference>
<accession>A0A3R7F5L0</accession>
<reference evidence="3 4" key="1">
    <citation type="submission" date="2018-08" db="EMBL/GenBank/DDBJ databases">
        <title>Draft genome sequences of two Aspergillus turcosus clinical strains isolated from bronchoalveolar lavage fluid: one azole-susceptible and the other azole-resistant.</title>
        <authorList>
            <person name="Parent-Michaud M."/>
            <person name="Dufresne P.J."/>
            <person name="Fournier E."/>
            <person name="Martineau C."/>
            <person name="Moreira S."/>
            <person name="Perkins V."/>
            <person name="De Repentigny L."/>
            <person name="Dufresne S.F."/>
        </authorList>
    </citation>
    <scope>NUCLEOTIDE SEQUENCE [LARGE SCALE GENOMIC DNA]</scope>
    <source>
        <strain evidence="3">HMR AF 1038</strain>
    </source>
</reference>
<gene>
    <name evidence="3" type="ORF">CFD26_105094</name>
</gene>